<name>A0A931NFJ1_9BURK</name>
<keyword evidence="1 2" id="KW-0732">Signal</keyword>
<protein>
    <submittedName>
        <fullName evidence="4">Trypsin-like serine protease</fullName>
    </submittedName>
</protein>
<dbReference type="InterPro" id="IPR043504">
    <property type="entry name" value="Peptidase_S1_PA_chymotrypsin"/>
</dbReference>
<dbReference type="PANTHER" id="PTHR15462:SF8">
    <property type="entry name" value="SERINE PROTEASE"/>
    <property type="match status" value="1"/>
</dbReference>
<dbReference type="AlphaFoldDB" id="A0A931NFJ1"/>
<accession>A0A931NFJ1</accession>
<dbReference type="InterPro" id="IPR050966">
    <property type="entry name" value="Glutamyl_endopeptidase"/>
</dbReference>
<dbReference type="Pfam" id="PF07589">
    <property type="entry name" value="PEP-CTERM"/>
    <property type="match status" value="1"/>
</dbReference>
<feature type="domain" description="Peptidase S1" evidence="3">
    <location>
        <begin position="36"/>
        <end position="322"/>
    </location>
</feature>
<feature type="signal peptide" evidence="2">
    <location>
        <begin position="1"/>
        <end position="24"/>
    </location>
</feature>
<dbReference type="InterPro" id="IPR009003">
    <property type="entry name" value="Peptidase_S1_PA"/>
</dbReference>
<comment type="caution">
    <text evidence="4">The sequence shown here is derived from an EMBL/GenBank/DDBJ whole genome shotgun (WGS) entry which is preliminary data.</text>
</comment>
<dbReference type="RefSeq" id="WP_198109756.1">
    <property type="nucleotide sequence ID" value="NZ_JAEDAK010000002.1"/>
</dbReference>
<dbReference type="Pfam" id="PF00089">
    <property type="entry name" value="Trypsin"/>
    <property type="match status" value="1"/>
</dbReference>
<dbReference type="PROSITE" id="PS50240">
    <property type="entry name" value="TRYPSIN_DOM"/>
    <property type="match status" value="1"/>
</dbReference>
<dbReference type="EMBL" id="JAEDAK010000002">
    <property type="protein sequence ID" value="MBH9576151.1"/>
    <property type="molecule type" value="Genomic_DNA"/>
</dbReference>
<keyword evidence="4" id="KW-0378">Hydrolase</keyword>
<dbReference type="Gene3D" id="2.40.10.10">
    <property type="entry name" value="Trypsin-like serine proteases"/>
    <property type="match status" value="1"/>
</dbReference>
<evidence type="ECO:0000313" key="4">
    <source>
        <dbReference type="EMBL" id="MBH9576151.1"/>
    </source>
</evidence>
<evidence type="ECO:0000256" key="2">
    <source>
        <dbReference type="SAM" id="SignalP"/>
    </source>
</evidence>
<keyword evidence="4" id="KW-0645">Protease</keyword>
<gene>
    <name evidence="4" type="ORF">I7X39_04445</name>
</gene>
<organism evidence="4 5">
    <name type="scientific">Inhella proteolytica</name>
    <dbReference type="NCBI Taxonomy" id="2795029"/>
    <lineage>
        <taxon>Bacteria</taxon>
        <taxon>Pseudomonadati</taxon>
        <taxon>Pseudomonadota</taxon>
        <taxon>Betaproteobacteria</taxon>
        <taxon>Burkholderiales</taxon>
        <taxon>Sphaerotilaceae</taxon>
        <taxon>Inhella</taxon>
    </lineage>
</organism>
<dbReference type="GO" id="GO:0004252">
    <property type="term" value="F:serine-type endopeptidase activity"/>
    <property type="evidence" value="ECO:0007669"/>
    <property type="project" value="InterPro"/>
</dbReference>
<dbReference type="InterPro" id="IPR013424">
    <property type="entry name" value="Ice-binding_C"/>
</dbReference>
<dbReference type="InterPro" id="IPR018114">
    <property type="entry name" value="TRYPSIN_HIS"/>
</dbReference>
<dbReference type="Proteomes" id="UP000613266">
    <property type="component" value="Unassembled WGS sequence"/>
</dbReference>
<evidence type="ECO:0000259" key="3">
    <source>
        <dbReference type="PROSITE" id="PS50240"/>
    </source>
</evidence>
<dbReference type="GO" id="GO:0006508">
    <property type="term" value="P:proteolysis"/>
    <property type="evidence" value="ECO:0007669"/>
    <property type="project" value="UniProtKB-KW"/>
</dbReference>
<dbReference type="PROSITE" id="PS00134">
    <property type="entry name" value="TRYPSIN_HIS"/>
    <property type="match status" value="1"/>
</dbReference>
<sequence>MKTQILKHLAGAALLASLTPVALALPAQMDNVTPLVLAGAPPDTPAAHVDPNLASSPYSGVVSINIRYDGQSFICSGTMVSSRHVVTAAHCVDTDGNGTLIDLKKAGSDVRVVFNAGPGAGSSVITASQVSMHQDYKGFGNCPAGVSAFCVNDDVAVLTLPVDAPSTAKIYSVWGAGLEADQKITMVGYGTSGDGINGFTISPSFRTKRSGQNIVDLFDGDDEQGFGGQREVWYADFDGNGRDIFCEWGLACSQVLANDKEANIGGGDSGGSSFIEAYGGLLLAGNNTFGGSPSGVTKGAFGSYFGGMVLGNYVDYLVEATNGHVNVVPEPASATIALLGLALAGGVRRRRKAD</sequence>
<feature type="chain" id="PRO_5036836350" evidence="2">
    <location>
        <begin position="25"/>
        <end position="354"/>
    </location>
</feature>
<dbReference type="PANTHER" id="PTHR15462">
    <property type="entry name" value="SERINE PROTEASE"/>
    <property type="match status" value="1"/>
</dbReference>
<dbReference type="SUPFAM" id="SSF50494">
    <property type="entry name" value="Trypsin-like serine proteases"/>
    <property type="match status" value="1"/>
</dbReference>
<evidence type="ECO:0000313" key="5">
    <source>
        <dbReference type="Proteomes" id="UP000613266"/>
    </source>
</evidence>
<dbReference type="InterPro" id="IPR001254">
    <property type="entry name" value="Trypsin_dom"/>
</dbReference>
<evidence type="ECO:0000256" key="1">
    <source>
        <dbReference type="ARBA" id="ARBA00022729"/>
    </source>
</evidence>
<keyword evidence="5" id="KW-1185">Reference proteome</keyword>
<proteinExistence type="predicted"/>
<reference evidence="4" key="1">
    <citation type="submission" date="2020-12" db="EMBL/GenBank/DDBJ databases">
        <title>The genome sequence of Inhella sp. 1Y17.</title>
        <authorList>
            <person name="Liu Y."/>
        </authorList>
    </citation>
    <scope>NUCLEOTIDE SEQUENCE</scope>
    <source>
        <strain evidence="4">1Y17</strain>
    </source>
</reference>